<dbReference type="NCBIfam" id="TIGR01444">
    <property type="entry name" value="fkbM_fam"/>
    <property type="match status" value="1"/>
</dbReference>
<dbReference type="EMBL" id="CP040946">
    <property type="protein sequence ID" value="QDC44302.1"/>
    <property type="molecule type" value="Genomic_DNA"/>
</dbReference>
<dbReference type="InterPro" id="IPR006342">
    <property type="entry name" value="FkbM_mtfrase"/>
</dbReference>
<feature type="domain" description="Methyltransferase FkbM" evidence="1">
    <location>
        <begin position="195"/>
        <end position="335"/>
    </location>
</feature>
<evidence type="ECO:0000313" key="3">
    <source>
        <dbReference type="Proteomes" id="UP000311008"/>
    </source>
</evidence>
<dbReference type="InterPro" id="IPR029063">
    <property type="entry name" value="SAM-dependent_MTases_sf"/>
</dbReference>
<dbReference type="SUPFAM" id="SSF53335">
    <property type="entry name" value="S-adenosyl-L-methionine-dependent methyltransferases"/>
    <property type="match status" value="1"/>
</dbReference>
<dbReference type="PANTHER" id="PTHR34203">
    <property type="entry name" value="METHYLTRANSFERASE, FKBM FAMILY PROTEIN"/>
    <property type="match status" value="1"/>
</dbReference>
<keyword evidence="3" id="KW-1185">Reference proteome</keyword>
<dbReference type="RefSeq" id="WP_140003634.1">
    <property type="nucleotide sequence ID" value="NZ_CP040946.1"/>
</dbReference>
<dbReference type="Pfam" id="PF05050">
    <property type="entry name" value="Methyltransf_21"/>
    <property type="match status" value="1"/>
</dbReference>
<dbReference type="GO" id="GO:0008168">
    <property type="term" value="F:methyltransferase activity"/>
    <property type="evidence" value="ECO:0007669"/>
    <property type="project" value="UniProtKB-KW"/>
</dbReference>
<accession>A0A5B8CSL1</accession>
<proteinExistence type="predicted"/>
<keyword evidence="2" id="KW-0489">Methyltransferase</keyword>
<reference evidence="3" key="1">
    <citation type="journal article" date="2019" name="ISME J.">
        <title>Evolution in action: habitat transition from sediment to the pelagial leads to genome streamlining in Methylophilaceae.</title>
        <authorList>
            <person name="Salcher M."/>
            <person name="Schaefle D."/>
            <person name="Kaspar M."/>
            <person name="Neuenschwander S.M."/>
            <person name="Ghai R."/>
        </authorList>
    </citation>
    <scope>NUCLEOTIDE SEQUENCE [LARGE SCALE GENOMIC DNA]</scope>
    <source>
        <strain evidence="3">MMS-M-51</strain>
    </source>
</reference>
<sequence length="362" mass="41486">MILGLPSDKRVVQWPNESLRFCELFLGENTHLKYIMGRNIYTEALCNLIKVDGIVDDFTTETNYKGLPIIKVQDIPPKSMVLNASGGRPLSAKYKLDSVGLSNLDYFAFYQITRLALPEVRFNEGFEHEYLDNKQKYAWIYDLLNDEKSKEQFLKLINFRFSHDIVHLNGFTQKEDIQYFEDFLDLKQKGETFIDVGAYDGFTSKEFIKRCPNYEQVFAFEPDSTNFKKCSESLAAFPNVSCMPIGLSNRKGILQFDVSGSASKISDSGTVKIAVDRLDDVLKCKPTFIKMDIEGGESAAIEGATQTILDNHPRLAISVYHSAGDFWRIPHQILSIRSDYDIKLRHYTESIYETVMFFLPKQ</sequence>
<name>A0A5B8CSL1_9PROT</name>
<evidence type="ECO:0000259" key="1">
    <source>
        <dbReference type="Pfam" id="PF05050"/>
    </source>
</evidence>
<gene>
    <name evidence="2" type="ORF">FIU01_07050</name>
</gene>
<dbReference type="Gene3D" id="3.40.50.150">
    <property type="entry name" value="Vaccinia Virus protein VP39"/>
    <property type="match status" value="1"/>
</dbReference>
<dbReference type="GO" id="GO:0032259">
    <property type="term" value="P:methylation"/>
    <property type="evidence" value="ECO:0007669"/>
    <property type="project" value="UniProtKB-KW"/>
</dbReference>
<keyword evidence="2" id="KW-0808">Transferase</keyword>
<dbReference type="KEGG" id="mmec:FIU01_07050"/>
<dbReference type="InterPro" id="IPR052514">
    <property type="entry name" value="SAM-dependent_MTase"/>
</dbReference>
<dbReference type="AlphaFoldDB" id="A0A5B8CSL1"/>
<dbReference type="OrthoDB" id="5329963at2"/>
<organism evidence="2 3">
    <name type="scientific">Methylophilus medardicus</name>
    <dbReference type="NCBI Taxonomy" id="2588534"/>
    <lineage>
        <taxon>Bacteria</taxon>
        <taxon>Pseudomonadati</taxon>
        <taxon>Pseudomonadota</taxon>
        <taxon>Betaproteobacteria</taxon>
        <taxon>Nitrosomonadales</taxon>
        <taxon>Methylophilaceae</taxon>
        <taxon>Methylophilus</taxon>
    </lineage>
</organism>
<dbReference type="PANTHER" id="PTHR34203:SF15">
    <property type="entry name" value="SLL1173 PROTEIN"/>
    <property type="match status" value="1"/>
</dbReference>
<evidence type="ECO:0000313" key="2">
    <source>
        <dbReference type="EMBL" id="QDC44302.1"/>
    </source>
</evidence>
<dbReference type="Proteomes" id="UP000311008">
    <property type="component" value="Chromosome"/>
</dbReference>
<protein>
    <submittedName>
        <fullName evidence="2">FkbM family methyltransferase</fullName>
    </submittedName>
</protein>